<organism evidence="1 2">
    <name type="scientific">Curtobacterium citri</name>
    <dbReference type="NCBI Taxonomy" id="3055139"/>
    <lineage>
        <taxon>Bacteria</taxon>
        <taxon>Bacillati</taxon>
        <taxon>Actinomycetota</taxon>
        <taxon>Actinomycetes</taxon>
        <taxon>Micrococcales</taxon>
        <taxon>Microbacteriaceae</taxon>
        <taxon>Curtobacterium</taxon>
    </lineage>
</organism>
<gene>
    <name evidence="1" type="ORF">QUG92_00700</name>
</gene>
<name>A0ABT7T209_9MICO</name>
<evidence type="ECO:0000313" key="1">
    <source>
        <dbReference type="EMBL" id="MDM7883616.1"/>
    </source>
</evidence>
<protein>
    <submittedName>
        <fullName evidence="1">Uncharacterized protein</fullName>
    </submittedName>
</protein>
<proteinExistence type="predicted"/>
<evidence type="ECO:0000313" key="2">
    <source>
        <dbReference type="Proteomes" id="UP001237823"/>
    </source>
</evidence>
<accession>A0ABT7T209</accession>
<sequence>MTPYRGRALLDRGQRDVDLHEERAAMGMFATFTYADHRWLAEEDPVQRDGAPSGPFFSATVHDSDFATLRYEPASTAGGLAYLGFQPRDYFDDPSASDDVDLDAQAIGLAEWAAAVTGTAVSAGAIRPLLAQEFVEEPIADFVEDTLQRLVSLLGLPLIAELIDG</sequence>
<dbReference type="EMBL" id="JAUCML010000001">
    <property type="protein sequence ID" value="MDM7883616.1"/>
    <property type="molecule type" value="Genomic_DNA"/>
</dbReference>
<dbReference type="RefSeq" id="WP_289457216.1">
    <property type="nucleotide sequence ID" value="NZ_JAUCML010000001.1"/>
</dbReference>
<keyword evidence="2" id="KW-1185">Reference proteome</keyword>
<reference evidence="1 2" key="1">
    <citation type="submission" date="2023-06" db="EMBL/GenBank/DDBJ databases">
        <authorList>
            <person name="Feng G."/>
            <person name="Li J."/>
            <person name="Zhu H."/>
        </authorList>
    </citation>
    <scope>NUCLEOTIDE SEQUENCE [LARGE SCALE GENOMIC DNA]</scope>
    <source>
        <strain evidence="1 2">RHCKG23</strain>
    </source>
</reference>
<comment type="caution">
    <text evidence="1">The sequence shown here is derived from an EMBL/GenBank/DDBJ whole genome shotgun (WGS) entry which is preliminary data.</text>
</comment>
<dbReference type="Proteomes" id="UP001237823">
    <property type="component" value="Unassembled WGS sequence"/>
</dbReference>